<protein>
    <submittedName>
        <fullName evidence="3">Dynactin associated protein</fullName>
    </submittedName>
</protein>
<feature type="transmembrane region" description="Helical" evidence="1">
    <location>
        <begin position="88"/>
        <end position="110"/>
    </location>
</feature>
<keyword evidence="1" id="KW-0472">Membrane</keyword>
<dbReference type="PANTHER" id="PTHR35349:SF7">
    <property type="entry name" value="DYNACTIN-ASSOCIATED PROTEIN"/>
    <property type="match status" value="1"/>
</dbReference>
<sequence length="179" mass="18841">MEGKHGKYVVNIEHSENPALIMCSNDQEAHSSACWRLPSNNVTSDVSSNLSGVCVNPGVLTQSGYPHTDLSHTQVKENCYNNSSLWKAFLACLLACVITKAIGVLIICLVNNRGNGNSSICIQIVPKNGKSIVIIPGATSTTSQPTVTPSSTELTTVTTSTESTSTTTTATIISAEPTT</sequence>
<dbReference type="GO" id="GO:0005886">
    <property type="term" value="C:plasma membrane"/>
    <property type="evidence" value="ECO:0007669"/>
    <property type="project" value="TreeGrafter"/>
</dbReference>
<evidence type="ECO:0000256" key="1">
    <source>
        <dbReference type="SAM" id="Phobius"/>
    </source>
</evidence>
<dbReference type="Proteomes" id="UP000694540">
    <property type="component" value="Unplaced"/>
</dbReference>
<dbReference type="InterPro" id="IPR031379">
    <property type="entry name" value="CLLAC"/>
</dbReference>
<feature type="domain" description="CLLAC-motif containing" evidence="2">
    <location>
        <begin position="84"/>
        <end position="111"/>
    </location>
</feature>
<dbReference type="Ensembl" id="ENSCWAT00000023544.1">
    <property type="protein sequence ID" value="ENSCWAP00000021714.1"/>
    <property type="gene ID" value="ENSCWAG00000016556.1"/>
</dbReference>
<accession>A0A8C3WUY0</accession>
<dbReference type="GO" id="GO:0005794">
    <property type="term" value="C:Golgi apparatus"/>
    <property type="evidence" value="ECO:0007669"/>
    <property type="project" value="TreeGrafter"/>
</dbReference>
<evidence type="ECO:0000313" key="3">
    <source>
        <dbReference type="Ensembl" id="ENSCWAP00000021714.1"/>
    </source>
</evidence>
<organism evidence="3 4">
    <name type="scientific">Catagonus wagneri</name>
    <name type="common">Chacoan peccary</name>
    <dbReference type="NCBI Taxonomy" id="51154"/>
    <lineage>
        <taxon>Eukaryota</taxon>
        <taxon>Metazoa</taxon>
        <taxon>Chordata</taxon>
        <taxon>Craniata</taxon>
        <taxon>Vertebrata</taxon>
        <taxon>Euteleostomi</taxon>
        <taxon>Mammalia</taxon>
        <taxon>Eutheria</taxon>
        <taxon>Laurasiatheria</taxon>
        <taxon>Artiodactyla</taxon>
        <taxon>Suina</taxon>
        <taxon>Tayassuidae</taxon>
        <taxon>Catagonus</taxon>
    </lineage>
</organism>
<dbReference type="InterPro" id="IPR053297">
    <property type="entry name" value="Dynactin-associated"/>
</dbReference>
<reference evidence="3" key="1">
    <citation type="submission" date="2025-08" db="UniProtKB">
        <authorList>
            <consortium name="Ensembl"/>
        </authorList>
    </citation>
    <scope>IDENTIFICATION</scope>
</reference>
<proteinExistence type="predicted"/>
<evidence type="ECO:0000313" key="4">
    <source>
        <dbReference type="Proteomes" id="UP000694540"/>
    </source>
</evidence>
<gene>
    <name evidence="3" type="primary">DYNAP</name>
</gene>
<dbReference type="PANTHER" id="PTHR35349">
    <property type="entry name" value="DYNACTIN-ASSOCIATED PROTEIN"/>
    <property type="match status" value="1"/>
</dbReference>
<name>A0A8C3WUY0_9CETA</name>
<reference evidence="3" key="2">
    <citation type="submission" date="2025-09" db="UniProtKB">
        <authorList>
            <consortium name="Ensembl"/>
        </authorList>
    </citation>
    <scope>IDENTIFICATION</scope>
</reference>
<dbReference type="Pfam" id="PF15675">
    <property type="entry name" value="CLLAC"/>
    <property type="match status" value="1"/>
</dbReference>
<dbReference type="AlphaFoldDB" id="A0A8C3WUY0"/>
<dbReference type="GeneTree" id="ENSGT00400000022381"/>
<keyword evidence="4" id="KW-1185">Reference proteome</keyword>
<keyword evidence="1" id="KW-1133">Transmembrane helix</keyword>
<evidence type="ECO:0000259" key="2">
    <source>
        <dbReference type="Pfam" id="PF15675"/>
    </source>
</evidence>
<keyword evidence="1" id="KW-0812">Transmembrane</keyword>